<feature type="compositionally biased region" description="Basic and acidic residues" evidence="1">
    <location>
        <begin position="99"/>
        <end position="108"/>
    </location>
</feature>
<comment type="caution">
    <text evidence="2">The sequence shown here is derived from an EMBL/GenBank/DDBJ whole genome shotgun (WGS) entry which is preliminary data.</text>
</comment>
<organism evidence="2 3">
    <name type="scientific">Pleurodeles waltl</name>
    <name type="common">Iberian ribbed newt</name>
    <dbReference type="NCBI Taxonomy" id="8319"/>
    <lineage>
        <taxon>Eukaryota</taxon>
        <taxon>Metazoa</taxon>
        <taxon>Chordata</taxon>
        <taxon>Craniata</taxon>
        <taxon>Vertebrata</taxon>
        <taxon>Euteleostomi</taxon>
        <taxon>Amphibia</taxon>
        <taxon>Batrachia</taxon>
        <taxon>Caudata</taxon>
        <taxon>Salamandroidea</taxon>
        <taxon>Salamandridae</taxon>
        <taxon>Pleurodelinae</taxon>
        <taxon>Pleurodeles</taxon>
    </lineage>
</organism>
<gene>
    <name evidence="2" type="ORF">NDU88_002273</name>
</gene>
<reference evidence="2" key="1">
    <citation type="journal article" date="2022" name="bioRxiv">
        <title>Sequencing and chromosome-scale assembly of the giantPleurodeles waltlgenome.</title>
        <authorList>
            <person name="Brown T."/>
            <person name="Elewa A."/>
            <person name="Iarovenko S."/>
            <person name="Subramanian E."/>
            <person name="Araus A.J."/>
            <person name="Petzold A."/>
            <person name="Susuki M."/>
            <person name="Suzuki K.-i.T."/>
            <person name="Hayashi T."/>
            <person name="Toyoda A."/>
            <person name="Oliveira C."/>
            <person name="Osipova E."/>
            <person name="Leigh N.D."/>
            <person name="Simon A."/>
            <person name="Yun M.H."/>
        </authorList>
    </citation>
    <scope>NUCLEOTIDE SEQUENCE</scope>
    <source>
        <strain evidence="2">20211129_DDA</strain>
        <tissue evidence="2">Liver</tissue>
    </source>
</reference>
<evidence type="ECO:0000256" key="1">
    <source>
        <dbReference type="SAM" id="MobiDB-lite"/>
    </source>
</evidence>
<dbReference type="Proteomes" id="UP001066276">
    <property type="component" value="Chromosome 1_1"/>
</dbReference>
<proteinExistence type="predicted"/>
<dbReference type="AlphaFoldDB" id="A0AAV7WKY1"/>
<sequence>MTGARAGTWSRLALRHRFEEKEARVAHRPLFGSPCNISGSDTFLSCDEDQTCTATVREVAVFYHPEEVWGWLEIWDKVGLDPSRRSGVGSAHTSGVDGADWRRHGDDPLRVTAQRRSAELQSNRMAPWR</sequence>
<accession>A0AAV7WKY1</accession>
<protein>
    <submittedName>
        <fullName evidence="2">Uncharacterized protein</fullName>
    </submittedName>
</protein>
<dbReference type="EMBL" id="JANPWB010000001">
    <property type="protein sequence ID" value="KAJ1214655.1"/>
    <property type="molecule type" value="Genomic_DNA"/>
</dbReference>
<evidence type="ECO:0000313" key="3">
    <source>
        <dbReference type="Proteomes" id="UP001066276"/>
    </source>
</evidence>
<keyword evidence="3" id="KW-1185">Reference proteome</keyword>
<feature type="region of interest" description="Disordered" evidence="1">
    <location>
        <begin position="83"/>
        <end position="108"/>
    </location>
</feature>
<name>A0AAV7WKY1_PLEWA</name>
<evidence type="ECO:0000313" key="2">
    <source>
        <dbReference type="EMBL" id="KAJ1214655.1"/>
    </source>
</evidence>